<proteinExistence type="predicted"/>
<feature type="region of interest" description="Disordered" evidence="1">
    <location>
        <begin position="83"/>
        <end position="121"/>
    </location>
</feature>
<dbReference type="EMBL" id="BAAALY010000018">
    <property type="protein sequence ID" value="GAA1559526.1"/>
    <property type="molecule type" value="Genomic_DNA"/>
</dbReference>
<feature type="transmembrane region" description="Helical" evidence="2">
    <location>
        <begin position="128"/>
        <end position="153"/>
    </location>
</feature>
<gene>
    <name evidence="3" type="ORF">GCM10009691_36940</name>
</gene>
<dbReference type="Proteomes" id="UP001501791">
    <property type="component" value="Unassembled WGS sequence"/>
</dbReference>
<sequence length="200" mass="21840">MLFSYVSEAAQSLRMWGTRRIVVALAAAGASVLVIGLSTVLIPNSFFSRDIPPEWWDFPVWILMSVLLGLLIATYIREPYARDTGSRGNKDIADEDAESVDDDSVDDDSVDSEEVDDRSERRGRTFGTVGGMLGWFAVGCPVCNKIALVVLGYTGALTYFAPLQPVLAVLSVVLLLVAVVVRLKGQFSCPVPTRERSRLP</sequence>
<keyword evidence="2" id="KW-0812">Transmembrane</keyword>
<organism evidence="3 4">
    <name type="scientific">Brevibacterium picturae</name>
    <dbReference type="NCBI Taxonomy" id="260553"/>
    <lineage>
        <taxon>Bacteria</taxon>
        <taxon>Bacillati</taxon>
        <taxon>Actinomycetota</taxon>
        <taxon>Actinomycetes</taxon>
        <taxon>Micrococcales</taxon>
        <taxon>Brevibacteriaceae</taxon>
        <taxon>Brevibacterium</taxon>
    </lineage>
</organism>
<evidence type="ECO:0000313" key="3">
    <source>
        <dbReference type="EMBL" id="GAA1559526.1"/>
    </source>
</evidence>
<keyword evidence="4" id="KW-1185">Reference proteome</keyword>
<feature type="compositionally biased region" description="Basic and acidic residues" evidence="1">
    <location>
        <begin position="83"/>
        <end position="92"/>
    </location>
</feature>
<evidence type="ECO:0000256" key="2">
    <source>
        <dbReference type="SAM" id="Phobius"/>
    </source>
</evidence>
<dbReference type="RefSeq" id="WP_346037158.1">
    <property type="nucleotide sequence ID" value="NZ_BAAALY010000018.1"/>
</dbReference>
<name>A0ABN2CKX3_9MICO</name>
<keyword evidence="2" id="KW-1133">Transmembrane helix</keyword>
<protein>
    <submittedName>
        <fullName evidence="3">Uncharacterized protein</fullName>
    </submittedName>
</protein>
<feature type="transmembrane region" description="Helical" evidence="2">
    <location>
        <begin position="21"/>
        <end position="46"/>
    </location>
</feature>
<keyword evidence="2" id="KW-0472">Membrane</keyword>
<accession>A0ABN2CKX3</accession>
<feature type="compositionally biased region" description="Acidic residues" evidence="1">
    <location>
        <begin position="93"/>
        <end position="117"/>
    </location>
</feature>
<evidence type="ECO:0000256" key="1">
    <source>
        <dbReference type="SAM" id="MobiDB-lite"/>
    </source>
</evidence>
<evidence type="ECO:0000313" key="4">
    <source>
        <dbReference type="Proteomes" id="UP001501791"/>
    </source>
</evidence>
<feature type="transmembrane region" description="Helical" evidence="2">
    <location>
        <begin position="159"/>
        <end position="181"/>
    </location>
</feature>
<comment type="caution">
    <text evidence="3">The sequence shown here is derived from an EMBL/GenBank/DDBJ whole genome shotgun (WGS) entry which is preliminary data.</text>
</comment>
<feature type="transmembrane region" description="Helical" evidence="2">
    <location>
        <begin position="58"/>
        <end position="76"/>
    </location>
</feature>
<reference evidence="3 4" key="1">
    <citation type="journal article" date="2019" name="Int. J. Syst. Evol. Microbiol.">
        <title>The Global Catalogue of Microorganisms (GCM) 10K type strain sequencing project: providing services to taxonomists for standard genome sequencing and annotation.</title>
        <authorList>
            <consortium name="The Broad Institute Genomics Platform"/>
            <consortium name="The Broad Institute Genome Sequencing Center for Infectious Disease"/>
            <person name="Wu L."/>
            <person name="Ma J."/>
        </authorList>
    </citation>
    <scope>NUCLEOTIDE SEQUENCE [LARGE SCALE GENOMIC DNA]</scope>
    <source>
        <strain evidence="3 4">JCM 13319</strain>
    </source>
</reference>